<dbReference type="InterPro" id="IPR017113">
    <property type="entry name" value="Antirestriction_ArdC"/>
</dbReference>
<proteinExistence type="predicted"/>
<evidence type="ECO:0000259" key="1">
    <source>
        <dbReference type="Pfam" id="PF08401"/>
    </source>
</evidence>
<comment type="caution">
    <text evidence="3">The sequence shown here is derived from an EMBL/GenBank/DDBJ whole genome shotgun (WGS) entry which is preliminary data.</text>
</comment>
<gene>
    <name evidence="3" type="ORF">FHT02_003636</name>
</gene>
<dbReference type="Proteomes" id="UP000527143">
    <property type="component" value="Unassembled WGS sequence"/>
</dbReference>
<dbReference type="AlphaFoldDB" id="A0A840YFZ9"/>
<organism evidence="3 4">
    <name type="scientific">Sphingomonas xinjiangensis</name>
    <dbReference type="NCBI Taxonomy" id="643568"/>
    <lineage>
        <taxon>Bacteria</taxon>
        <taxon>Pseudomonadati</taxon>
        <taxon>Pseudomonadota</taxon>
        <taxon>Alphaproteobacteria</taxon>
        <taxon>Sphingomonadales</taxon>
        <taxon>Sphingomonadaceae</taxon>
        <taxon>Sphingomonas</taxon>
    </lineage>
</organism>
<feature type="domain" description="Polyvalent protein metallopeptidase" evidence="2">
    <location>
        <begin position="154"/>
        <end position="278"/>
    </location>
</feature>
<feature type="domain" description="N-terminal" evidence="1">
    <location>
        <begin position="7"/>
        <end position="124"/>
    </location>
</feature>
<dbReference type="GO" id="GO:0003697">
    <property type="term" value="F:single-stranded DNA binding"/>
    <property type="evidence" value="ECO:0007669"/>
    <property type="project" value="InterPro"/>
</dbReference>
<evidence type="ECO:0000313" key="4">
    <source>
        <dbReference type="Proteomes" id="UP000527143"/>
    </source>
</evidence>
<protein>
    <submittedName>
        <fullName evidence="3">Antirestriction protein ArdC</fullName>
    </submittedName>
</protein>
<dbReference type="Pfam" id="PF18818">
    <property type="entry name" value="MPTase-PolyVal"/>
    <property type="match status" value="1"/>
</dbReference>
<dbReference type="PIRSF" id="PIRSF037112">
    <property type="entry name" value="Antirestriction_ArdC"/>
    <property type="match status" value="1"/>
</dbReference>
<dbReference type="RefSeq" id="WP_184090798.1">
    <property type="nucleotide sequence ID" value="NZ_JACIJF010000016.1"/>
</dbReference>
<accession>A0A840YFZ9</accession>
<evidence type="ECO:0000313" key="3">
    <source>
        <dbReference type="EMBL" id="MBB5712377.1"/>
    </source>
</evidence>
<keyword evidence="4" id="KW-1185">Reference proteome</keyword>
<dbReference type="InterPro" id="IPR013610">
    <property type="entry name" value="ArdC_N"/>
</dbReference>
<name>A0A840YFZ9_9SPHN</name>
<evidence type="ECO:0000259" key="2">
    <source>
        <dbReference type="Pfam" id="PF18818"/>
    </source>
</evidence>
<dbReference type="EMBL" id="JACIJF010000016">
    <property type="protein sequence ID" value="MBB5712377.1"/>
    <property type="molecule type" value="Genomic_DNA"/>
</dbReference>
<reference evidence="3 4" key="1">
    <citation type="submission" date="2020-08" db="EMBL/GenBank/DDBJ databases">
        <title>Genomic Encyclopedia of Type Strains, Phase IV (KMG-IV): sequencing the most valuable type-strain genomes for metagenomic binning, comparative biology and taxonomic classification.</title>
        <authorList>
            <person name="Goeker M."/>
        </authorList>
    </citation>
    <scope>NUCLEOTIDE SEQUENCE [LARGE SCALE GENOMIC DNA]</scope>
    <source>
        <strain evidence="3 4">DSM 26736</strain>
    </source>
</reference>
<sequence>MTRPITDIAGEVTRLMVRKLEQGVVPWQRPWALTGEGGRPLRHEGTPYTGINCPWLWAMADAHGYRSRYWMTARQAQELGGCVRSGATPTISIYASTFRKAGTSPLTGEATSRMIRFLRSYLVYNADEIDGLPPWYYPRDIAPTPQLISERQEAISAFFDPIPAEVRHGGDRAYYAIFPDRIQMPKPETFRTIDAYWGCRAHETAHWSGGPTRLDRTFGKRLGDKAYAVEELVAELSSAMVCAELGLPTELHENHASYIGHWIDVLKADKSAIFLASSKAEQAVTFLRNFGAAREALATAA</sequence>
<dbReference type="Pfam" id="PF08401">
    <property type="entry name" value="ArdcN"/>
    <property type="match status" value="1"/>
</dbReference>
<dbReference type="InterPro" id="IPR041459">
    <property type="entry name" value="MPTase-PolyVal"/>
</dbReference>